<dbReference type="SMART" id="SM00226">
    <property type="entry name" value="LMWPc"/>
    <property type="match status" value="2"/>
</dbReference>
<dbReference type="Gene3D" id="1.10.8.1060">
    <property type="entry name" value="Corynebacterium glutamicum thioredoxin-dependent arsenate reductase, N-terminal domain"/>
    <property type="match status" value="1"/>
</dbReference>
<sequence>MTTTPPTVADPDCAPQIESHAIGTEVAGAVATTLKALAEPLRLRMLSFIATSPAGEACVCDLAALTDVSQPTVSHHLKVLREVGVLTSERRGTWVWYRITPGYKGAISTLLESFAPAALEALVAPHELTGLEDVDAALDRLAADLATRHPDLGSGVVLRTVRESYTALARSATVSAHLHTLTERFARQRLADLSRHQGARPQVLFVCVANAGRSQLAAALVHRYAGDRVVVRSAGSTPAADVHPAVRPELAALGTAEGEAFPKPLTDDAVRAADVVITMGCGDVCPVLPGTRYEDWLVGDPALASPAGVAAIRAELDTRVRALLTDLLPDLALPTPRPTEPPEATMTGTTTAKPSALFVCVHNAGRSQMAAGYLRALSGGAVEVRSAGSAPADQINPVAVDAMLEEGIDIRAEQPKILTTDAVQASDVVITMGCGDACPIFPGKRYEDWQLDDPAGQGIDSVRPIRDQIRARILTLLDELGVTPVAVATA</sequence>
<dbReference type="InterPro" id="IPR036388">
    <property type="entry name" value="WH-like_DNA-bd_sf"/>
</dbReference>
<dbReference type="CDD" id="cd16345">
    <property type="entry name" value="LMWP_ArsC"/>
    <property type="match status" value="1"/>
</dbReference>
<dbReference type="PROSITE" id="PS50987">
    <property type="entry name" value="HTH_ARSR_2"/>
    <property type="match status" value="1"/>
</dbReference>
<dbReference type="PROSITE" id="PS00846">
    <property type="entry name" value="HTH_ARSR_1"/>
    <property type="match status" value="1"/>
</dbReference>
<dbReference type="GO" id="GO:0003700">
    <property type="term" value="F:DNA-binding transcription factor activity"/>
    <property type="evidence" value="ECO:0007669"/>
    <property type="project" value="InterPro"/>
</dbReference>
<organism evidence="6 7">
    <name type="scientific">Cellulosimicrobium arenosum</name>
    <dbReference type="NCBI Taxonomy" id="2708133"/>
    <lineage>
        <taxon>Bacteria</taxon>
        <taxon>Bacillati</taxon>
        <taxon>Actinomycetota</taxon>
        <taxon>Actinomycetes</taxon>
        <taxon>Micrococcales</taxon>
        <taxon>Promicromonosporaceae</taxon>
        <taxon>Cellulosimicrobium</taxon>
    </lineage>
</organism>
<feature type="domain" description="HTH arsR-type" evidence="5">
    <location>
        <begin position="22"/>
        <end position="122"/>
    </location>
</feature>
<evidence type="ECO:0000313" key="6">
    <source>
        <dbReference type="EMBL" id="MBD8079537.1"/>
    </source>
</evidence>
<evidence type="ECO:0000256" key="1">
    <source>
        <dbReference type="ARBA" id="ARBA00022849"/>
    </source>
</evidence>
<keyword evidence="4" id="KW-0804">Transcription</keyword>
<gene>
    <name evidence="6" type="ORF">IF651_10770</name>
</gene>
<accession>A0A927J0E0</accession>
<keyword evidence="2" id="KW-0805">Transcription regulation</keyword>
<reference evidence="6" key="2">
    <citation type="submission" date="2020-09" db="EMBL/GenBank/DDBJ databases">
        <authorList>
            <person name="Yu Y."/>
        </authorList>
    </citation>
    <scope>NUCLEOTIDE SEQUENCE</scope>
    <source>
        <strain evidence="6">KCTC 49039</strain>
    </source>
</reference>
<dbReference type="Gene3D" id="1.10.10.10">
    <property type="entry name" value="Winged helix-like DNA-binding domain superfamily/Winged helix DNA-binding domain"/>
    <property type="match status" value="1"/>
</dbReference>
<dbReference type="InterPro" id="IPR001845">
    <property type="entry name" value="HTH_ArsR_DNA-bd_dom"/>
</dbReference>
<dbReference type="Proteomes" id="UP000610846">
    <property type="component" value="Unassembled WGS sequence"/>
</dbReference>
<dbReference type="Pfam" id="PF01451">
    <property type="entry name" value="LMWPc"/>
    <property type="match status" value="2"/>
</dbReference>
<reference evidence="6" key="1">
    <citation type="journal article" date="2018" name="Curr. Microbiol.">
        <title>Cellulosimicrobium arenosum sp. nov., Isolated from Marine Sediment Sand.</title>
        <authorList>
            <person name="Oh M."/>
            <person name="Kim J.H."/>
            <person name="Yoon J.H."/>
            <person name="Schumann P."/>
            <person name="Kim W."/>
        </authorList>
    </citation>
    <scope>NUCLEOTIDE SEQUENCE</scope>
    <source>
        <strain evidence="6">KCTC 49039</strain>
    </source>
</reference>
<dbReference type="GO" id="GO:0046685">
    <property type="term" value="P:response to arsenic-containing substance"/>
    <property type="evidence" value="ECO:0007669"/>
    <property type="project" value="UniProtKB-KW"/>
</dbReference>
<protein>
    <submittedName>
        <fullName evidence="6">Metalloregulator ArsR/SmtB family transcription factor</fullName>
    </submittedName>
</protein>
<dbReference type="InterPro" id="IPR011991">
    <property type="entry name" value="ArsR-like_HTH"/>
</dbReference>
<evidence type="ECO:0000259" key="5">
    <source>
        <dbReference type="PROSITE" id="PS50987"/>
    </source>
</evidence>
<dbReference type="EMBL" id="JACYHB010000008">
    <property type="protein sequence ID" value="MBD8079537.1"/>
    <property type="molecule type" value="Genomic_DNA"/>
</dbReference>
<dbReference type="InterPro" id="IPR036390">
    <property type="entry name" value="WH_DNA-bd_sf"/>
</dbReference>
<dbReference type="AlphaFoldDB" id="A0A927J0E0"/>
<dbReference type="InterPro" id="IPR036196">
    <property type="entry name" value="Ptyr_pPase_sf"/>
</dbReference>
<keyword evidence="1" id="KW-0059">Arsenical resistance</keyword>
<dbReference type="NCBIfam" id="NF033788">
    <property type="entry name" value="HTH_metalloreg"/>
    <property type="match status" value="1"/>
</dbReference>
<dbReference type="SUPFAM" id="SSF46785">
    <property type="entry name" value="Winged helix' DNA-binding domain"/>
    <property type="match status" value="1"/>
</dbReference>
<dbReference type="Pfam" id="PF01022">
    <property type="entry name" value="HTH_5"/>
    <property type="match status" value="1"/>
</dbReference>
<dbReference type="PANTHER" id="PTHR43428">
    <property type="entry name" value="ARSENATE REDUCTASE"/>
    <property type="match status" value="1"/>
</dbReference>
<dbReference type="Gene3D" id="3.40.50.2300">
    <property type="match status" value="2"/>
</dbReference>
<dbReference type="InterPro" id="IPR048716">
    <property type="entry name" value="Phosphatase-like_N"/>
</dbReference>
<evidence type="ECO:0000256" key="2">
    <source>
        <dbReference type="ARBA" id="ARBA00023015"/>
    </source>
</evidence>
<evidence type="ECO:0000313" key="7">
    <source>
        <dbReference type="Proteomes" id="UP000610846"/>
    </source>
</evidence>
<dbReference type="Pfam" id="PF21234">
    <property type="entry name" value="Phosphatase-like_N"/>
    <property type="match status" value="1"/>
</dbReference>
<evidence type="ECO:0000256" key="3">
    <source>
        <dbReference type="ARBA" id="ARBA00023125"/>
    </source>
</evidence>
<dbReference type="SMART" id="SM00418">
    <property type="entry name" value="HTH_ARSR"/>
    <property type="match status" value="1"/>
</dbReference>
<dbReference type="CDD" id="cd00090">
    <property type="entry name" value="HTH_ARSR"/>
    <property type="match status" value="1"/>
</dbReference>
<dbReference type="GO" id="GO:0003677">
    <property type="term" value="F:DNA binding"/>
    <property type="evidence" value="ECO:0007669"/>
    <property type="project" value="UniProtKB-KW"/>
</dbReference>
<dbReference type="NCBIfam" id="NF046112">
    <property type="entry name" value="MSMEG_6209_Nter"/>
    <property type="match status" value="1"/>
</dbReference>
<evidence type="ECO:0000256" key="4">
    <source>
        <dbReference type="ARBA" id="ARBA00023163"/>
    </source>
</evidence>
<dbReference type="InterPro" id="IPR018334">
    <property type="entry name" value="ArsR_HTH"/>
</dbReference>
<dbReference type="SUPFAM" id="SSF52788">
    <property type="entry name" value="Phosphotyrosine protein phosphatases I"/>
    <property type="match status" value="2"/>
</dbReference>
<keyword evidence="3" id="KW-0238">DNA-binding</keyword>
<name>A0A927J0E0_9MICO</name>
<dbReference type="PANTHER" id="PTHR43428:SF1">
    <property type="entry name" value="ARSENATE REDUCTASE"/>
    <property type="match status" value="1"/>
</dbReference>
<proteinExistence type="predicted"/>
<comment type="caution">
    <text evidence="6">The sequence shown here is derived from an EMBL/GenBank/DDBJ whole genome shotgun (WGS) entry which is preliminary data.</text>
</comment>
<dbReference type="InterPro" id="IPR023485">
    <property type="entry name" value="Ptyr_pPase"/>
</dbReference>
<dbReference type="PRINTS" id="PR00778">
    <property type="entry name" value="HTHARSR"/>
</dbReference>
<keyword evidence="7" id="KW-1185">Reference proteome</keyword>